<dbReference type="EMBL" id="JACOIJ010000011">
    <property type="protein sequence ID" value="MBD1429487.1"/>
    <property type="molecule type" value="Genomic_DNA"/>
</dbReference>
<dbReference type="InterPro" id="IPR006179">
    <property type="entry name" value="5_nucleotidase/apyrase"/>
</dbReference>
<dbReference type="PANTHER" id="PTHR11575:SF24">
    <property type="entry name" value="5'-NUCLEOTIDASE"/>
    <property type="match status" value="1"/>
</dbReference>
<evidence type="ECO:0000313" key="2">
    <source>
        <dbReference type="EMBL" id="MBD1429487.1"/>
    </source>
</evidence>
<keyword evidence="3" id="KW-1185">Reference proteome</keyword>
<dbReference type="Pfam" id="PF02872">
    <property type="entry name" value="5_nucleotid_C"/>
    <property type="match status" value="1"/>
</dbReference>
<dbReference type="PANTHER" id="PTHR11575">
    <property type="entry name" value="5'-NUCLEOTIDASE-RELATED"/>
    <property type="match status" value="1"/>
</dbReference>
<reference evidence="2 3" key="1">
    <citation type="submission" date="2020-08" db="EMBL/GenBank/DDBJ databases">
        <title>Sphingobacterium sp. DN04309 isolated from aquaculture water.</title>
        <authorList>
            <person name="Zhang M."/>
        </authorList>
    </citation>
    <scope>NUCLEOTIDE SEQUENCE [LARGE SCALE GENOMIC DNA]</scope>
    <source>
        <strain evidence="2 3">DN04309</strain>
    </source>
</reference>
<dbReference type="InterPro" id="IPR036907">
    <property type="entry name" value="5'-Nucleotdase_C_sf"/>
</dbReference>
<dbReference type="Proteomes" id="UP000651271">
    <property type="component" value="Unassembled WGS sequence"/>
</dbReference>
<dbReference type="RefSeq" id="WP_190301997.1">
    <property type="nucleotide sequence ID" value="NZ_JACOIJ010000011.1"/>
</dbReference>
<feature type="domain" description="5'-Nucleotidase C-terminal" evidence="1">
    <location>
        <begin position="65"/>
        <end position="205"/>
    </location>
</feature>
<organism evidence="2 3">
    <name type="scientific">Sphingobacterium litopenaei</name>
    <dbReference type="NCBI Taxonomy" id="2763500"/>
    <lineage>
        <taxon>Bacteria</taxon>
        <taxon>Pseudomonadati</taxon>
        <taxon>Bacteroidota</taxon>
        <taxon>Sphingobacteriia</taxon>
        <taxon>Sphingobacteriales</taxon>
        <taxon>Sphingobacteriaceae</taxon>
        <taxon>Sphingobacterium</taxon>
    </lineage>
</organism>
<evidence type="ECO:0000313" key="3">
    <source>
        <dbReference type="Proteomes" id="UP000651271"/>
    </source>
</evidence>
<name>A0ABR7YDV9_9SPHI</name>
<accession>A0ABR7YDV9</accession>
<comment type="caution">
    <text evidence="2">The sequence shown here is derived from an EMBL/GenBank/DDBJ whole genome shotgun (WGS) entry which is preliminary data.</text>
</comment>
<dbReference type="PRINTS" id="PR01607">
    <property type="entry name" value="APYRASEFAMLY"/>
</dbReference>
<proteinExistence type="predicted"/>
<sequence length="250" mass="28037">MRSYTKILALLVVASTFTYCRTPQYSLQQEKINYKVDNSIAEDTAIVNYYIPFKHKLENEMNRVIGYTEYSLTRSRSQVETSAGNFFTDALLEIGKLQDPNAQVALATKGGIRADIKQGNVTVGNVFELMPFENAVTILEISGEDMNTLLHFIAKTEGQPVSGLKMDIKAGKPINVFIANQPFDIDKTYKLVTYDYLANGGDYMEGLNNPIKRTDTGIIVRKGLIDYIEKLTKEGKTINTQIDGRIKVIK</sequence>
<dbReference type="InterPro" id="IPR008334">
    <property type="entry name" value="5'-Nucleotdase_C"/>
</dbReference>
<protein>
    <submittedName>
        <fullName evidence="2">5'-nucleotidase C-terminal domain-containing protein</fullName>
    </submittedName>
</protein>
<dbReference type="Gene3D" id="3.90.780.10">
    <property type="entry name" value="5'-Nucleotidase, C-terminal domain"/>
    <property type="match status" value="1"/>
</dbReference>
<evidence type="ECO:0000259" key="1">
    <source>
        <dbReference type="Pfam" id="PF02872"/>
    </source>
</evidence>
<dbReference type="SUPFAM" id="SSF55816">
    <property type="entry name" value="5'-nucleotidase (syn. UDP-sugar hydrolase), C-terminal domain"/>
    <property type="match status" value="1"/>
</dbReference>
<gene>
    <name evidence="2" type="ORF">H8B04_07885</name>
</gene>